<proteinExistence type="predicted"/>
<dbReference type="SUPFAM" id="SSF54523">
    <property type="entry name" value="Pili subunits"/>
    <property type="match status" value="1"/>
</dbReference>
<accession>A0A1Y1QGE2</accession>
<dbReference type="Gene3D" id="3.30.1300.30">
    <property type="entry name" value="GSPII I/J protein-like"/>
    <property type="match status" value="1"/>
</dbReference>
<gene>
    <name evidence="1" type="ORF">BWK73_34545</name>
</gene>
<dbReference type="InterPro" id="IPR045584">
    <property type="entry name" value="Pilin-like"/>
</dbReference>
<reference evidence="1 2" key="1">
    <citation type="submission" date="2017-01" db="EMBL/GenBank/DDBJ databases">
        <title>Novel large sulfur bacteria in the metagenomes of groundwater-fed chemosynthetic microbial mats in the Lake Huron basin.</title>
        <authorList>
            <person name="Sharrar A.M."/>
            <person name="Flood B.E."/>
            <person name="Bailey J.V."/>
            <person name="Jones D.S."/>
            <person name="Biddanda B."/>
            <person name="Ruberg S.A."/>
            <person name="Marcus D.N."/>
            <person name="Dick G.J."/>
        </authorList>
    </citation>
    <scope>NUCLEOTIDE SEQUENCE [LARGE SCALE GENOMIC DNA]</scope>
    <source>
        <strain evidence="1">A8</strain>
    </source>
</reference>
<dbReference type="AlphaFoldDB" id="A0A1Y1QGE2"/>
<name>A0A1Y1QGE2_9GAMM</name>
<evidence type="ECO:0008006" key="3">
    <source>
        <dbReference type="Google" id="ProtNLM"/>
    </source>
</evidence>
<evidence type="ECO:0000313" key="1">
    <source>
        <dbReference type="EMBL" id="OQX05081.1"/>
    </source>
</evidence>
<sequence>NSYTNTTVASEATARIAGDAALQSDVDAVEGRMTTAEGDIDTLQSGLTAETTARIGGDGVLQRAIDNEAAIRAAADVALGRATSAAQTTADNAQNSANAALGVANGVANLAVNANMAAQQGLGMASEALDVATLNSIDISGIKSSLTNRARRDAEVDAQLSNSVPFDGDGGLTLSSDENGIATGGIHNVADAEYRYDAVNLGQMQAADASVLHQANDFSSAGVAASLAMPSVGIEPGKTKGFGVSAGHYAGKSAVGAGFATKLGNGRLDLGLSGVQGGEAATKVGYSLSW</sequence>
<protein>
    <recommendedName>
        <fullName evidence="3">Trimeric autotransporter adhesin YadA-like C-terminal membrane anchor domain-containing protein</fullName>
    </recommendedName>
</protein>
<dbReference type="Proteomes" id="UP000192491">
    <property type="component" value="Unassembled WGS sequence"/>
</dbReference>
<feature type="non-terminal residue" evidence="1">
    <location>
        <position position="1"/>
    </location>
</feature>
<organism evidence="1 2">
    <name type="scientific">Thiothrix lacustris</name>
    <dbReference type="NCBI Taxonomy" id="525917"/>
    <lineage>
        <taxon>Bacteria</taxon>
        <taxon>Pseudomonadati</taxon>
        <taxon>Pseudomonadota</taxon>
        <taxon>Gammaproteobacteria</taxon>
        <taxon>Thiotrichales</taxon>
        <taxon>Thiotrichaceae</taxon>
        <taxon>Thiothrix</taxon>
    </lineage>
</organism>
<evidence type="ECO:0000313" key="2">
    <source>
        <dbReference type="Proteomes" id="UP000192491"/>
    </source>
</evidence>
<dbReference type="EMBL" id="MTEJ01000306">
    <property type="protein sequence ID" value="OQX05081.1"/>
    <property type="molecule type" value="Genomic_DNA"/>
</dbReference>
<comment type="caution">
    <text evidence="1">The sequence shown here is derived from an EMBL/GenBank/DDBJ whole genome shotgun (WGS) entry which is preliminary data.</text>
</comment>